<feature type="transmembrane region" description="Helical" evidence="8">
    <location>
        <begin position="420"/>
        <end position="445"/>
    </location>
</feature>
<keyword evidence="11" id="KW-1185">Reference proteome</keyword>
<sequence length="690" mass="75782">MHDFGLTTFSLPTYCEYCAGFLWGLTKQGVRCSKCHSTAHKKCAIKAATVCTGDRGLATLVRATTGSFHDSALSSRSSMVAGQSPQAPDTSAYARQLDCEFWLQVDEETKLNSLVSAQAEQPLSLFQTLPANFMQFTAKLAPLTILHRGAQDIVLWRRPRYSLAAMCVYSAYCLRPNLLLATPLALAICYIIFTFYNSGYAAHCVEHHGVGRGIPRSQTTATLAESVSTSAPSSPPSNPINRGGGSSLFNSSSSTVVSLSSGKLRDRRKAHMAKVSQSQTAPIAAALVEPSGQQKTMTAAATESSADRNRPVVAHVNTVAHAALSPPKGKVLVRSRSSSETPASYASSRGGGSAPPFKPSAMRHIDLAAELGVASFGSAKYTANVHTTQNLTGTYVRVYDWVAAHNHLVDWSQPSATLQILLACISAQVVLVVALYWIPWCFLFLLAGNIGLLAMSPHVRAFAKVYGVEFMLYTQEAAVLWWLRQKRRLFRLPLLGRLFKKYFLREHQGTMAGGVQLESPAPLMLESSETDDGESHEKLSGYTTPPMLSSLCSTAGSSTSTLMRRPHTVSVYENQRWWFGFGWIPRLGSNERAKWSDQTGKVRYASVNDFMPEDGYEWVDENSGWEVDRLWALPVHTDEDGWVYTDNFWKHPAAVASTVASYTRRRRWVRKVRPVSRLDSSRANSAALVM</sequence>
<evidence type="ECO:0000256" key="6">
    <source>
        <dbReference type="ARBA" id="ARBA00023136"/>
    </source>
</evidence>
<dbReference type="GO" id="GO:0005778">
    <property type="term" value="C:peroxisomal membrane"/>
    <property type="evidence" value="ECO:0007669"/>
    <property type="project" value="TreeGrafter"/>
</dbReference>
<dbReference type="PROSITE" id="PS00479">
    <property type="entry name" value="ZF_DAG_PE_1"/>
    <property type="match status" value="1"/>
</dbReference>
<dbReference type="SMART" id="SM00109">
    <property type="entry name" value="C1"/>
    <property type="match status" value="1"/>
</dbReference>
<dbReference type="Proteomes" id="UP001150907">
    <property type="component" value="Unassembled WGS sequence"/>
</dbReference>
<keyword evidence="3" id="KW-0479">Metal-binding</keyword>
<dbReference type="Pfam" id="PF06398">
    <property type="entry name" value="Pex24p"/>
    <property type="match status" value="1"/>
</dbReference>
<feature type="transmembrane region" description="Helical" evidence="8">
    <location>
        <begin position="465"/>
        <end position="483"/>
    </location>
</feature>
<evidence type="ECO:0000256" key="7">
    <source>
        <dbReference type="SAM" id="MobiDB-lite"/>
    </source>
</evidence>
<dbReference type="InterPro" id="IPR010482">
    <property type="entry name" value="TECPR1-like_DysF"/>
</dbReference>
<dbReference type="PROSITE" id="PS50081">
    <property type="entry name" value="ZF_DAG_PE_2"/>
    <property type="match status" value="1"/>
</dbReference>
<protein>
    <submittedName>
        <fullName evidence="10">Peroxisome size and maintenance regulator</fullName>
    </submittedName>
</protein>
<name>A0A9W8BBV3_9FUNG</name>
<reference evidence="10" key="1">
    <citation type="submission" date="2022-07" db="EMBL/GenBank/DDBJ databases">
        <title>Phylogenomic reconstructions and comparative analyses of Kickxellomycotina fungi.</title>
        <authorList>
            <person name="Reynolds N.K."/>
            <person name="Stajich J.E."/>
            <person name="Barry K."/>
            <person name="Grigoriev I.V."/>
            <person name="Crous P."/>
            <person name="Smith M.E."/>
        </authorList>
    </citation>
    <scope>NUCLEOTIDE SEQUENCE</scope>
    <source>
        <strain evidence="10">IMI 214461</strain>
    </source>
</reference>
<dbReference type="OrthoDB" id="74314at2759"/>
<evidence type="ECO:0000256" key="8">
    <source>
        <dbReference type="SAM" id="Phobius"/>
    </source>
</evidence>
<dbReference type="EMBL" id="JANBQF010000386">
    <property type="protein sequence ID" value="KAJ2001604.1"/>
    <property type="molecule type" value="Genomic_DNA"/>
</dbReference>
<keyword evidence="4" id="KW-0862">Zinc</keyword>
<feature type="domain" description="Phorbol-ester/DAG-type" evidence="9">
    <location>
        <begin position="1"/>
        <end position="51"/>
    </location>
</feature>
<dbReference type="SMART" id="SM00694">
    <property type="entry name" value="DysFC"/>
    <property type="match status" value="1"/>
</dbReference>
<keyword evidence="2 8" id="KW-0812">Transmembrane</keyword>
<dbReference type="InterPro" id="IPR006614">
    <property type="entry name" value="Peroxin/Ferlin"/>
</dbReference>
<dbReference type="GO" id="GO:0007031">
    <property type="term" value="P:peroxisome organization"/>
    <property type="evidence" value="ECO:0007669"/>
    <property type="project" value="UniProtKB-ARBA"/>
</dbReference>
<dbReference type="PANTHER" id="PTHR28304">
    <property type="entry name" value="PEROXISOMAL MEMBRANE PROTEIN PEX29"/>
    <property type="match status" value="1"/>
</dbReference>
<feature type="region of interest" description="Disordered" evidence="7">
    <location>
        <begin position="219"/>
        <end position="253"/>
    </location>
</feature>
<dbReference type="PANTHER" id="PTHR28304:SF2">
    <property type="entry name" value="PEROXISOMAL MEMBRANE PROTEIN PEX29"/>
    <property type="match status" value="1"/>
</dbReference>
<evidence type="ECO:0000256" key="2">
    <source>
        <dbReference type="ARBA" id="ARBA00022692"/>
    </source>
</evidence>
<keyword evidence="6 8" id="KW-0472">Membrane</keyword>
<organism evidence="10 11">
    <name type="scientific">Coemansia thaxteri</name>
    <dbReference type="NCBI Taxonomy" id="2663907"/>
    <lineage>
        <taxon>Eukaryota</taxon>
        <taxon>Fungi</taxon>
        <taxon>Fungi incertae sedis</taxon>
        <taxon>Zoopagomycota</taxon>
        <taxon>Kickxellomycotina</taxon>
        <taxon>Kickxellomycetes</taxon>
        <taxon>Kickxellales</taxon>
        <taxon>Kickxellaceae</taxon>
        <taxon>Coemansia</taxon>
    </lineage>
</organism>
<dbReference type="GO" id="GO:0046872">
    <property type="term" value="F:metal ion binding"/>
    <property type="evidence" value="ECO:0007669"/>
    <property type="project" value="UniProtKB-KW"/>
</dbReference>
<feature type="transmembrane region" description="Helical" evidence="8">
    <location>
        <begin position="178"/>
        <end position="196"/>
    </location>
</feature>
<accession>A0A9W8BBV3</accession>
<evidence type="ECO:0000256" key="3">
    <source>
        <dbReference type="ARBA" id="ARBA00022723"/>
    </source>
</evidence>
<dbReference type="Pfam" id="PF00130">
    <property type="entry name" value="C1_1"/>
    <property type="match status" value="1"/>
</dbReference>
<evidence type="ECO:0000256" key="1">
    <source>
        <dbReference type="ARBA" id="ARBA00004141"/>
    </source>
</evidence>
<feature type="compositionally biased region" description="Low complexity" evidence="7">
    <location>
        <begin position="334"/>
        <end position="348"/>
    </location>
</feature>
<evidence type="ECO:0000313" key="10">
    <source>
        <dbReference type="EMBL" id="KAJ2001604.1"/>
    </source>
</evidence>
<feature type="region of interest" description="Disordered" evidence="7">
    <location>
        <begin position="325"/>
        <end position="355"/>
    </location>
</feature>
<evidence type="ECO:0000256" key="4">
    <source>
        <dbReference type="ARBA" id="ARBA00022833"/>
    </source>
</evidence>
<dbReference type="AlphaFoldDB" id="A0A9W8BBV3"/>
<dbReference type="Gene3D" id="3.30.60.20">
    <property type="match status" value="1"/>
</dbReference>
<dbReference type="CDD" id="cd00029">
    <property type="entry name" value="C1"/>
    <property type="match status" value="1"/>
</dbReference>
<evidence type="ECO:0000259" key="9">
    <source>
        <dbReference type="PROSITE" id="PS50081"/>
    </source>
</evidence>
<comment type="caution">
    <text evidence="10">The sequence shown here is derived from an EMBL/GenBank/DDBJ whole genome shotgun (WGS) entry which is preliminary data.</text>
</comment>
<proteinExistence type="predicted"/>
<gene>
    <name evidence="10" type="primary">PEX29</name>
    <name evidence="10" type="ORF">H4R26_004047</name>
</gene>
<dbReference type="SUPFAM" id="SSF57889">
    <property type="entry name" value="Cysteine-rich domain"/>
    <property type="match status" value="1"/>
</dbReference>
<dbReference type="SMART" id="SM00693">
    <property type="entry name" value="DysFN"/>
    <property type="match status" value="1"/>
</dbReference>
<dbReference type="InterPro" id="IPR052816">
    <property type="entry name" value="Peroxisomal_Membrane_PEX28-32"/>
</dbReference>
<dbReference type="InterPro" id="IPR002219">
    <property type="entry name" value="PKC_DAG/PE"/>
</dbReference>
<evidence type="ECO:0000256" key="5">
    <source>
        <dbReference type="ARBA" id="ARBA00022989"/>
    </source>
</evidence>
<dbReference type="InterPro" id="IPR046349">
    <property type="entry name" value="C1-like_sf"/>
</dbReference>
<keyword evidence="5 8" id="KW-1133">Transmembrane helix</keyword>
<comment type="subcellular location">
    <subcellularLocation>
        <location evidence="1">Membrane</location>
        <topology evidence="1">Multi-pass membrane protein</topology>
    </subcellularLocation>
</comment>
<evidence type="ECO:0000313" key="11">
    <source>
        <dbReference type="Proteomes" id="UP001150907"/>
    </source>
</evidence>